<dbReference type="SUPFAM" id="SSF53697">
    <property type="entry name" value="SIS domain"/>
    <property type="match status" value="1"/>
</dbReference>
<dbReference type="GO" id="GO:1901135">
    <property type="term" value="P:carbohydrate derivative metabolic process"/>
    <property type="evidence" value="ECO:0007669"/>
    <property type="project" value="InterPro"/>
</dbReference>
<dbReference type="InterPro" id="IPR046348">
    <property type="entry name" value="SIS_dom_sf"/>
</dbReference>
<reference evidence="2" key="1">
    <citation type="submission" date="2018-05" db="EMBL/GenBank/DDBJ databases">
        <authorList>
            <person name="Lanie J.A."/>
            <person name="Ng W.-L."/>
            <person name="Kazmierczak K.M."/>
            <person name="Andrzejewski T.M."/>
            <person name="Davidsen T.M."/>
            <person name="Wayne K.J."/>
            <person name="Tettelin H."/>
            <person name="Glass J.I."/>
            <person name="Rusch D."/>
            <person name="Podicherti R."/>
            <person name="Tsui H.-C.T."/>
            <person name="Winkler M.E."/>
        </authorList>
    </citation>
    <scope>NUCLEOTIDE SEQUENCE</scope>
</reference>
<feature type="non-terminal residue" evidence="2">
    <location>
        <position position="1"/>
    </location>
</feature>
<dbReference type="AlphaFoldDB" id="A0A382P802"/>
<dbReference type="Gene3D" id="3.40.50.10490">
    <property type="entry name" value="Glucose-6-phosphate isomerase like protein, domain 1"/>
    <property type="match status" value="1"/>
</dbReference>
<dbReference type="PANTHER" id="PTHR30390">
    <property type="entry name" value="SEDOHEPTULOSE 7-PHOSPHATE ISOMERASE / DNAA INITIATOR-ASSOCIATING FACTOR FOR REPLICATION INITIATION"/>
    <property type="match status" value="1"/>
</dbReference>
<evidence type="ECO:0000313" key="2">
    <source>
        <dbReference type="EMBL" id="SVC68957.1"/>
    </source>
</evidence>
<dbReference type="InterPro" id="IPR050099">
    <property type="entry name" value="SIS_GmhA/DiaA_subfam"/>
</dbReference>
<dbReference type="GO" id="GO:0097367">
    <property type="term" value="F:carbohydrate derivative binding"/>
    <property type="evidence" value="ECO:0007669"/>
    <property type="project" value="InterPro"/>
</dbReference>
<feature type="non-terminal residue" evidence="2">
    <location>
        <position position="117"/>
    </location>
</feature>
<accession>A0A382P802</accession>
<dbReference type="EMBL" id="UINC01105196">
    <property type="protein sequence ID" value="SVC68957.1"/>
    <property type="molecule type" value="Genomic_DNA"/>
</dbReference>
<dbReference type="PANTHER" id="PTHR30390:SF7">
    <property type="entry name" value="PHOSPHOHEPTOSE ISOMERASE"/>
    <property type="match status" value="1"/>
</dbReference>
<organism evidence="2">
    <name type="scientific">marine metagenome</name>
    <dbReference type="NCBI Taxonomy" id="408172"/>
    <lineage>
        <taxon>unclassified sequences</taxon>
        <taxon>metagenomes</taxon>
        <taxon>ecological metagenomes</taxon>
    </lineage>
</organism>
<dbReference type="PROSITE" id="PS51464">
    <property type="entry name" value="SIS"/>
    <property type="match status" value="1"/>
</dbReference>
<dbReference type="InterPro" id="IPR001347">
    <property type="entry name" value="SIS_dom"/>
</dbReference>
<protein>
    <recommendedName>
        <fullName evidence="1">SIS domain-containing protein</fullName>
    </recommendedName>
</protein>
<gene>
    <name evidence="2" type="ORF">METZ01_LOCUS321811</name>
</gene>
<dbReference type="Pfam" id="PF13580">
    <property type="entry name" value="SIS_2"/>
    <property type="match status" value="1"/>
</dbReference>
<proteinExistence type="predicted"/>
<name>A0A382P802_9ZZZZ</name>
<evidence type="ECO:0000259" key="1">
    <source>
        <dbReference type="PROSITE" id="PS51464"/>
    </source>
</evidence>
<feature type="domain" description="SIS" evidence="1">
    <location>
        <begin position="29"/>
        <end position="117"/>
    </location>
</feature>
<sequence length="117" mass="12466">VNGEHYFHDYFGTVAERLNDIDPESLEQAATMVRRAHGSGNKVILAGNGGSAAMASHVAVDLTKAAGIRAINFNEADLLTCFANDYGYENWVVKALEFYADPGDLAVLISSSGASQN</sequence>